<dbReference type="Gene3D" id="1.10.260.40">
    <property type="entry name" value="lambda repressor-like DNA-binding domains"/>
    <property type="match status" value="1"/>
</dbReference>
<proteinExistence type="predicted"/>
<dbReference type="EMBL" id="LT607733">
    <property type="protein sequence ID" value="SCG15044.1"/>
    <property type="molecule type" value="Genomic_DNA"/>
</dbReference>
<accession>A0A1C5G5A0</accession>
<dbReference type="GeneID" id="95801134"/>
<dbReference type="SUPFAM" id="SSF47413">
    <property type="entry name" value="lambda repressor-like DNA-binding domains"/>
    <property type="match status" value="1"/>
</dbReference>
<evidence type="ECO:0000259" key="1">
    <source>
        <dbReference type="Pfam" id="PF19054"/>
    </source>
</evidence>
<name>A0A1C5G5A0_MICEH</name>
<dbReference type="Proteomes" id="UP000198251">
    <property type="component" value="Chromosome I"/>
</dbReference>
<evidence type="ECO:0000313" key="3">
    <source>
        <dbReference type="Proteomes" id="UP000198251"/>
    </source>
</evidence>
<dbReference type="Pfam" id="PF19054">
    <property type="entry name" value="DUF5753"/>
    <property type="match status" value="1"/>
</dbReference>
<sequence>MNHAVVAAMAEAGATADSLAAQVGVDPKTAAKWASRGRIPQTRHRAKVAAILGKEVGELWPDVLKRREPAWFRPWADIEREAIALRWFELAWVPGLLQTEAYARATMAGETLTAEEVNDLVSARMQRQAVLRREVPLLIAVIDELVLRRPVYGDRELMREQCAHLATCAELPAVSVHIVPATVGMYPGLGGPFILAELDSGATVAHVDGQAKAQIIEAAAEVATLNRRWERIRGEALSRTQSLEMLREAARSWT</sequence>
<dbReference type="GO" id="GO:0003677">
    <property type="term" value="F:DNA binding"/>
    <property type="evidence" value="ECO:0007669"/>
    <property type="project" value="InterPro"/>
</dbReference>
<dbReference type="InterPro" id="IPR010982">
    <property type="entry name" value="Lambda_DNA-bd_dom_sf"/>
</dbReference>
<keyword evidence="3" id="KW-1185">Reference proteome</keyword>
<evidence type="ECO:0000313" key="2">
    <source>
        <dbReference type="EMBL" id="SCG15044.1"/>
    </source>
</evidence>
<protein>
    <recommendedName>
        <fullName evidence="1">DUF5753 domain-containing protein</fullName>
    </recommendedName>
</protein>
<dbReference type="RefSeq" id="WP_088999131.1">
    <property type="nucleotide sequence ID" value="NZ_LT607733.1"/>
</dbReference>
<feature type="domain" description="DUF5753" evidence="1">
    <location>
        <begin position="73"/>
        <end position="248"/>
    </location>
</feature>
<dbReference type="AlphaFoldDB" id="A0A1C5G5A0"/>
<dbReference type="InterPro" id="IPR043917">
    <property type="entry name" value="DUF5753"/>
</dbReference>
<reference evidence="2 3" key="1">
    <citation type="submission" date="2016-06" db="EMBL/GenBank/DDBJ databases">
        <authorList>
            <person name="Kjaerup R.B."/>
            <person name="Dalgaard T.S."/>
            <person name="Juul-Madsen H.R."/>
        </authorList>
    </citation>
    <scope>NUCLEOTIDE SEQUENCE [LARGE SCALE GENOMIC DNA]</scope>
    <source>
        <strain evidence="2 3">DSM 43913</strain>
    </source>
</reference>
<organism evidence="2 3">
    <name type="scientific">Micromonospora echinofusca</name>
    <dbReference type="NCBI Taxonomy" id="47858"/>
    <lineage>
        <taxon>Bacteria</taxon>
        <taxon>Bacillati</taxon>
        <taxon>Actinomycetota</taxon>
        <taxon>Actinomycetes</taxon>
        <taxon>Micromonosporales</taxon>
        <taxon>Micromonosporaceae</taxon>
        <taxon>Micromonospora</taxon>
    </lineage>
</organism>
<gene>
    <name evidence="2" type="ORF">GA0070610_1272</name>
</gene>